<gene>
    <name evidence="7" type="ORF">ACH5RR_012046</name>
</gene>
<proteinExistence type="inferred from homology"/>
<dbReference type="AlphaFoldDB" id="A0ABD3A6K4"/>
<dbReference type="PANTHER" id="PTHR13040:SF2">
    <property type="entry name" value="AUTOPHAGY PROTEIN 5"/>
    <property type="match status" value="1"/>
</dbReference>
<dbReference type="InterPro" id="IPR007239">
    <property type="entry name" value="Atg5"/>
</dbReference>
<reference evidence="7 8" key="1">
    <citation type="submission" date="2024-11" db="EMBL/GenBank/DDBJ databases">
        <title>A near-complete genome assembly of Cinchona calisaya.</title>
        <authorList>
            <person name="Lian D.C."/>
            <person name="Zhao X.W."/>
            <person name="Wei L."/>
        </authorList>
    </citation>
    <scope>NUCLEOTIDE SEQUENCE [LARGE SCALE GENOMIC DNA]</scope>
    <source>
        <tissue evidence="7">Nenye</tissue>
    </source>
</reference>
<dbReference type="GO" id="GO:0006914">
    <property type="term" value="P:autophagy"/>
    <property type="evidence" value="ECO:0007669"/>
    <property type="project" value="UniProtKB-KW"/>
</dbReference>
<keyword evidence="4" id="KW-0072">Autophagy</keyword>
<dbReference type="Proteomes" id="UP001630127">
    <property type="component" value="Unassembled WGS sequence"/>
</dbReference>
<evidence type="ECO:0000256" key="1">
    <source>
        <dbReference type="ARBA" id="ARBA00006910"/>
    </source>
</evidence>
<keyword evidence="2" id="KW-1017">Isopeptide bond</keyword>
<dbReference type="Pfam" id="PF20637">
    <property type="entry name" value="ATG5_HBR"/>
    <property type="match status" value="1"/>
</dbReference>
<evidence type="ECO:0000256" key="2">
    <source>
        <dbReference type="ARBA" id="ARBA00022499"/>
    </source>
</evidence>
<dbReference type="InterPro" id="IPR042526">
    <property type="entry name" value="Atg5_HR"/>
</dbReference>
<dbReference type="InterPro" id="IPR048940">
    <property type="entry name" value="ATG5_HBR"/>
</dbReference>
<evidence type="ECO:0000259" key="6">
    <source>
        <dbReference type="Pfam" id="PF20637"/>
    </source>
</evidence>
<organism evidence="7 8">
    <name type="scientific">Cinchona calisaya</name>
    <dbReference type="NCBI Taxonomy" id="153742"/>
    <lineage>
        <taxon>Eukaryota</taxon>
        <taxon>Viridiplantae</taxon>
        <taxon>Streptophyta</taxon>
        <taxon>Embryophyta</taxon>
        <taxon>Tracheophyta</taxon>
        <taxon>Spermatophyta</taxon>
        <taxon>Magnoliopsida</taxon>
        <taxon>eudicotyledons</taxon>
        <taxon>Gunneridae</taxon>
        <taxon>Pentapetalae</taxon>
        <taxon>asterids</taxon>
        <taxon>lamiids</taxon>
        <taxon>Gentianales</taxon>
        <taxon>Rubiaceae</taxon>
        <taxon>Cinchonoideae</taxon>
        <taxon>Cinchoneae</taxon>
        <taxon>Cinchona</taxon>
    </lineage>
</organism>
<name>A0ABD3A6K4_9GENT</name>
<keyword evidence="5" id="KW-0732">Signal</keyword>
<keyword evidence="3" id="KW-0832">Ubl conjugation</keyword>
<evidence type="ECO:0000256" key="4">
    <source>
        <dbReference type="ARBA" id="ARBA00023006"/>
    </source>
</evidence>
<comment type="caution">
    <text evidence="7">The sequence shown here is derived from an EMBL/GenBank/DDBJ whole genome shotgun (WGS) entry which is preliminary data.</text>
</comment>
<dbReference type="EMBL" id="JBJUIK010000005">
    <property type="protein sequence ID" value="KAL3527390.1"/>
    <property type="molecule type" value="Genomic_DNA"/>
</dbReference>
<comment type="similarity">
    <text evidence="1">Belongs to the ATG5 family.</text>
</comment>
<accession>A0ABD3A6K4</accession>
<sequence length="201" mass="22640">MTPLILLFKVPVFYAGHLLYLPTGVLYAEPERPWNLMAHFSGYPGNILTPYEGEDNAKWSFINSLKEGSIHKEWELKNVMNMSQPDQSELWRSVLNGNLEAYLRVSSKLKLGLGGDDFSIKSSTSSVKSRQSANEPDASGPIKAGRIPVRLYVRSVNEDFNDMEDVPAVYSWDKVSYINFPVEIHENGNASPCMMLSKFLC</sequence>
<dbReference type="PANTHER" id="PTHR13040">
    <property type="entry name" value="AUTOPHAGY PROTEIN 5"/>
    <property type="match status" value="1"/>
</dbReference>
<evidence type="ECO:0000313" key="8">
    <source>
        <dbReference type="Proteomes" id="UP001630127"/>
    </source>
</evidence>
<evidence type="ECO:0000313" key="7">
    <source>
        <dbReference type="EMBL" id="KAL3527390.1"/>
    </source>
</evidence>
<feature type="chain" id="PRO_5044765399" description="Autophagy protein ATG5 alpha-helical bundle region domain-containing protein" evidence="5">
    <location>
        <begin position="16"/>
        <end position="201"/>
    </location>
</feature>
<feature type="domain" description="Autophagy protein ATG5 alpha-helical bundle region" evidence="6">
    <location>
        <begin position="55"/>
        <end position="110"/>
    </location>
</feature>
<feature type="signal peptide" evidence="5">
    <location>
        <begin position="1"/>
        <end position="15"/>
    </location>
</feature>
<keyword evidence="8" id="KW-1185">Reference proteome</keyword>
<evidence type="ECO:0000256" key="3">
    <source>
        <dbReference type="ARBA" id="ARBA00022843"/>
    </source>
</evidence>
<dbReference type="Gene3D" id="1.10.246.190">
    <property type="entry name" value="Autophagy protein Apg5, helix rich domain"/>
    <property type="match status" value="1"/>
</dbReference>
<protein>
    <recommendedName>
        <fullName evidence="6">Autophagy protein ATG5 alpha-helical bundle region domain-containing protein</fullName>
    </recommendedName>
</protein>
<evidence type="ECO:0000256" key="5">
    <source>
        <dbReference type="SAM" id="SignalP"/>
    </source>
</evidence>